<dbReference type="Pfam" id="PF08672">
    <property type="entry name" value="ANAPC2"/>
    <property type="match status" value="1"/>
</dbReference>
<evidence type="ECO:0000313" key="9">
    <source>
        <dbReference type="EMBL" id="PYI05388.1"/>
    </source>
</evidence>
<proteinExistence type="inferred from homology"/>
<dbReference type="Gene3D" id="1.20.1310.10">
    <property type="entry name" value="Cullin Repeats"/>
    <property type="match status" value="1"/>
</dbReference>
<feature type="region of interest" description="Disordered" evidence="7">
    <location>
        <begin position="657"/>
        <end position="682"/>
    </location>
</feature>
<dbReference type="SMART" id="SM00182">
    <property type="entry name" value="CULLIN"/>
    <property type="match status" value="1"/>
</dbReference>
<evidence type="ECO:0000256" key="4">
    <source>
        <dbReference type="ARBA" id="ARBA00022786"/>
    </source>
</evidence>
<dbReference type="FunFam" id="1.20.1310.10:FF:000033">
    <property type="entry name" value="Anaphase-promoting complex subunit ApcB"/>
    <property type="match status" value="1"/>
</dbReference>
<dbReference type="SMART" id="SM01013">
    <property type="entry name" value="APC2"/>
    <property type="match status" value="1"/>
</dbReference>
<sequence>MPSTTALHTSRRRVFGSVLPPASLEDFPSAGLAIGPTTSSLCNFSSSVKSRDSSSQFRSSIASDKTDVDKPWLDQATWDRAWQAATTFLSILDHGFEVLLQYEGIGEAEFLRLSNRDQKPSREVVEAFAYLMKALTMGLDVEEDMQRSLLDWYGYEIRRHFLKNFRGGLFKLLNHPEKDGLLQKIVHCLQLTRRIYFAPLVEFLLPHLDVVEQEGVFVKLRRSFHMMVAYALPWSLRSTLLTREITTEALVILGIDTLSEEEEADSVDNMEVDGRYSVSYQDWRDEPSIAVRMQLMAEEDARVSAARERLLGLFDGLQLVGMGGDKAQKVFASVMDTMLSEFVRAAYTGQWEGPSFVSHHLRHWIENVFARLVVQVLAIINAPDSGIREPDCLDVSLSDVEKWQEIGIARLGALRTGELFDAIVEWPASSGAIEDLRHFTTYPAARSHLTYSFIAVLNQRLLHPGASTVEILQVYISIIRAFNLLDPKGVLLDRIARPIRRYLRDRDDTVKVIVGGLLADPADADGPTASHTDTLVELSAELTKAHQNSLRADGGELDWDDMNWVPDPVDAAPDYRKSKTSDVIGSLISLFESKEMFVKEMQSMLGDRLLQKRAEFDQEMSVLELLKVRFGDNALQACEVMLRDIFDSRRVDAVIRNDQGLDGKPRATQLPATPDGRREPEAEDMPELHAKILSHFFWPELQGQEFQVPEEISFLQQRYSQGFGSLKQSRKLTWLNGLGQVTVELDLEDRVFVDEVTTWQATVIYAFNSPSDESVMKTTDELARELGMSAALVRSACLFWVSKRILVEPHRDAFRVLEVLPSEEGDAAAGDAGASGAGDVEDPSAETAQAAAEADAAAAAAAKETAEAAAMEKMNLYWQFIMGMLTNQGAMPLQRIVMMLKIAVPGGFPYSNEELREFLAGMVSKGKLEIVSGGNYKIVQ</sequence>
<dbReference type="Gene3D" id="1.10.10.10">
    <property type="entry name" value="Winged helix-like DNA-binding domain superfamily/Winged helix DNA-binding domain"/>
    <property type="match status" value="1"/>
</dbReference>
<evidence type="ECO:0000256" key="7">
    <source>
        <dbReference type="SAM" id="MobiDB-lite"/>
    </source>
</evidence>
<dbReference type="SUPFAM" id="SSF46785">
    <property type="entry name" value="Winged helix' DNA-binding domain"/>
    <property type="match status" value="1"/>
</dbReference>
<feature type="domain" description="Cullin family profile" evidence="8">
    <location>
        <begin position="538"/>
        <end position="801"/>
    </location>
</feature>
<dbReference type="InterPro" id="IPR036390">
    <property type="entry name" value="WH_DNA-bd_sf"/>
</dbReference>
<protein>
    <recommendedName>
        <fullName evidence="1">Anaphase-promoting complex subunit 2</fullName>
    </recommendedName>
</protein>
<dbReference type="GO" id="GO:0006511">
    <property type="term" value="P:ubiquitin-dependent protein catabolic process"/>
    <property type="evidence" value="ECO:0007669"/>
    <property type="project" value="InterPro"/>
</dbReference>
<dbReference type="FunFam" id="1.10.10.10:FF:000409">
    <property type="entry name" value="Anaphase-promoting complex subunit ApcB"/>
    <property type="match status" value="1"/>
</dbReference>
<dbReference type="EMBL" id="KZ826358">
    <property type="protein sequence ID" value="PYI05388.1"/>
    <property type="molecule type" value="Genomic_DNA"/>
</dbReference>
<dbReference type="GO" id="GO:0005680">
    <property type="term" value="C:anaphase-promoting complex"/>
    <property type="evidence" value="ECO:0007669"/>
    <property type="project" value="TreeGrafter"/>
</dbReference>
<dbReference type="FunFam" id="3.30.230.130:FF:000013">
    <property type="entry name" value="Anaphase-promoting complex subunit ApcB, putative"/>
    <property type="match status" value="1"/>
</dbReference>
<reference evidence="9 10" key="1">
    <citation type="submission" date="2018-02" db="EMBL/GenBank/DDBJ databases">
        <title>The genomes of Aspergillus section Nigri reveals drivers in fungal speciation.</title>
        <authorList>
            <consortium name="DOE Joint Genome Institute"/>
            <person name="Vesth T.C."/>
            <person name="Nybo J."/>
            <person name="Theobald S."/>
            <person name="Brandl J."/>
            <person name="Frisvad J.C."/>
            <person name="Nielsen K.F."/>
            <person name="Lyhne E.K."/>
            <person name="Kogle M.E."/>
            <person name="Kuo A."/>
            <person name="Riley R."/>
            <person name="Clum A."/>
            <person name="Nolan M."/>
            <person name="Lipzen A."/>
            <person name="Salamov A."/>
            <person name="Henrissat B."/>
            <person name="Wiebenga A."/>
            <person name="De vries R.P."/>
            <person name="Grigoriev I.V."/>
            <person name="Mortensen U.H."/>
            <person name="Andersen M.R."/>
            <person name="Baker S.E."/>
        </authorList>
    </citation>
    <scope>NUCLEOTIDE SEQUENCE [LARGE SCALE GENOMIC DNA]</scope>
    <source>
        <strain evidence="9 10">CBS 121057</strain>
    </source>
</reference>
<dbReference type="Gene3D" id="3.30.230.130">
    <property type="entry name" value="Cullin, Chain C, Domain 2"/>
    <property type="match status" value="1"/>
</dbReference>
<comment type="similarity">
    <text evidence="6">Belongs to the cullin family.</text>
</comment>
<dbReference type="Pfam" id="PF25773">
    <property type="entry name" value="TPR_ANAPC2"/>
    <property type="match status" value="1"/>
</dbReference>
<dbReference type="PANTHER" id="PTHR45957:SF1">
    <property type="entry name" value="ANAPHASE-PROMOTING COMPLEX SUBUNIT 2"/>
    <property type="match status" value="1"/>
</dbReference>
<gene>
    <name evidence="9" type="ORF">BO78DRAFT_318091</name>
</gene>
<keyword evidence="5" id="KW-0131">Cell cycle</keyword>
<keyword evidence="3" id="KW-0498">Mitosis</keyword>
<evidence type="ECO:0000256" key="1">
    <source>
        <dbReference type="ARBA" id="ARBA00016068"/>
    </source>
</evidence>
<feature type="compositionally biased region" description="Low complexity" evidence="7">
    <location>
        <begin position="827"/>
        <end position="838"/>
    </location>
</feature>
<dbReference type="GO" id="GO:0070979">
    <property type="term" value="P:protein K11-linked ubiquitination"/>
    <property type="evidence" value="ECO:0007669"/>
    <property type="project" value="TreeGrafter"/>
</dbReference>
<dbReference type="Proteomes" id="UP000248423">
    <property type="component" value="Unassembled WGS sequence"/>
</dbReference>
<dbReference type="InterPro" id="IPR059120">
    <property type="entry name" value="Cullin-like_AB"/>
</dbReference>
<evidence type="ECO:0000256" key="6">
    <source>
        <dbReference type="PROSITE-ProRule" id="PRU00330"/>
    </source>
</evidence>
<feature type="region of interest" description="Disordered" evidence="7">
    <location>
        <begin position="827"/>
        <end position="849"/>
    </location>
</feature>
<dbReference type="SUPFAM" id="SSF75632">
    <property type="entry name" value="Cullin homology domain"/>
    <property type="match status" value="1"/>
</dbReference>
<evidence type="ECO:0000256" key="5">
    <source>
        <dbReference type="ARBA" id="ARBA00023306"/>
    </source>
</evidence>
<organism evidence="9 10">
    <name type="scientific">Aspergillus sclerotiicarbonarius (strain CBS 121057 / IBT 28362)</name>
    <dbReference type="NCBI Taxonomy" id="1448318"/>
    <lineage>
        <taxon>Eukaryota</taxon>
        <taxon>Fungi</taxon>
        <taxon>Dikarya</taxon>
        <taxon>Ascomycota</taxon>
        <taxon>Pezizomycotina</taxon>
        <taxon>Eurotiomycetes</taxon>
        <taxon>Eurotiomycetidae</taxon>
        <taxon>Eurotiales</taxon>
        <taxon>Aspergillaceae</taxon>
        <taxon>Aspergillus</taxon>
        <taxon>Aspergillus subgen. Circumdati</taxon>
    </lineage>
</organism>
<name>A0A319EFV5_ASPSB</name>
<dbReference type="GO" id="GO:0031625">
    <property type="term" value="F:ubiquitin protein ligase binding"/>
    <property type="evidence" value="ECO:0007669"/>
    <property type="project" value="InterPro"/>
</dbReference>
<dbReference type="STRING" id="1448318.A0A319EFV5"/>
<dbReference type="GO" id="GO:0051301">
    <property type="term" value="P:cell division"/>
    <property type="evidence" value="ECO:0007669"/>
    <property type="project" value="UniProtKB-KW"/>
</dbReference>
<evidence type="ECO:0000313" key="10">
    <source>
        <dbReference type="Proteomes" id="UP000248423"/>
    </source>
</evidence>
<dbReference type="VEuPathDB" id="FungiDB:BO78DRAFT_318091"/>
<dbReference type="InterPro" id="IPR016158">
    <property type="entry name" value="Cullin_homology"/>
</dbReference>
<keyword evidence="2" id="KW-0132">Cell division</keyword>
<evidence type="ECO:0000259" key="8">
    <source>
        <dbReference type="PROSITE" id="PS50069"/>
    </source>
</evidence>
<dbReference type="PROSITE" id="PS50069">
    <property type="entry name" value="CULLIN_2"/>
    <property type="match status" value="1"/>
</dbReference>
<dbReference type="InterPro" id="IPR044554">
    <property type="entry name" value="ANAPC2"/>
</dbReference>
<dbReference type="InterPro" id="IPR057975">
    <property type="entry name" value="TPR_ANAPC2"/>
</dbReference>
<keyword evidence="10" id="KW-1185">Reference proteome</keyword>
<dbReference type="GO" id="GO:0007091">
    <property type="term" value="P:metaphase/anaphase transition of mitotic cell cycle"/>
    <property type="evidence" value="ECO:0007669"/>
    <property type="project" value="TreeGrafter"/>
</dbReference>
<dbReference type="InterPro" id="IPR036388">
    <property type="entry name" value="WH-like_DNA-bd_sf"/>
</dbReference>
<evidence type="ECO:0000256" key="3">
    <source>
        <dbReference type="ARBA" id="ARBA00022776"/>
    </source>
</evidence>
<dbReference type="AlphaFoldDB" id="A0A319EFV5"/>
<dbReference type="OrthoDB" id="5581181at2759"/>
<accession>A0A319EFV5</accession>
<keyword evidence="4" id="KW-0833">Ubl conjugation pathway</keyword>
<evidence type="ECO:0000256" key="2">
    <source>
        <dbReference type="ARBA" id="ARBA00022618"/>
    </source>
</evidence>
<dbReference type="Pfam" id="PF26557">
    <property type="entry name" value="Cullin_AB"/>
    <property type="match status" value="1"/>
</dbReference>
<dbReference type="PANTHER" id="PTHR45957">
    <property type="entry name" value="ANAPHASE-PROMOTING COMPLEX SUBUNIT 2"/>
    <property type="match status" value="1"/>
</dbReference>
<dbReference type="InterPro" id="IPR036317">
    <property type="entry name" value="Cullin_homology_sf"/>
</dbReference>
<dbReference type="InterPro" id="IPR014786">
    <property type="entry name" value="ANAPC2_C"/>
</dbReference>